<dbReference type="RefSeq" id="XP_025383790.1">
    <property type="nucleotide sequence ID" value="XM_025532950.1"/>
</dbReference>
<evidence type="ECO:0000313" key="2">
    <source>
        <dbReference type="Proteomes" id="UP000246171"/>
    </source>
</evidence>
<comment type="caution">
    <text evidence="1">The sequence shown here is derived from an EMBL/GenBank/DDBJ whole genome shotgun (WGS) entry which is preliminary data.</text>
</comment>
<reference evidence="1" key="1">
    <citation type="submission" date="2016-12" db="EMBL/GenBank/DDBJ databases">
        <title>The genomes of Aspergillus section Nigri reveals drivers in fungal speciation.</title>
        <authorList>
            <consortium name="DOE Joint Genome Institute"/>
            <person name="Vesth T.C."/>
            <person name="Nybo J."/>
            <person name="Theobald S."/>
            <person name="Brandl J."/>
            <person name="Frisvad J.C."/>
            <person name="Nielsen K.F."/>
            <person name="Lyhne E.K."/>
            <person name="Kogle M.E."/>
            <person name="Kuo A."/>
            <person name="Riley R."/>
            <person name="Clum A."/>
            <person name="Nolan M."/>
            <person name="Lipzen A."/>
            <person name="Salamov A."/>
            <person name="Henrissat B."/>
            <person name="Wiebenga A."/>
            <person name="De vries R.P."/>
            <person name="Grigoriev I.V."/>
            <person name="Mortensen U.H."/>
            <person name="Andersen M.R."/>
            <person name="Baker S.E."/>
        </authorList>
    </citation>
    <scope>NUCLEOTIDE SEQUENCE</scope>
    <source>
        <strain evidence="1">CBS 122712</strain>
    </source>
</reference>
<proteinExistence type="predicted"/>
<keyword evidence="2" id="KW-1185">Reference proteome</keyword>
<dbReference type="VEuPathDB" id="FungiDB:BO83DRAFT_392636"/>
<name>A0A317USI7_ASPEC</name>
<dbReference type="GeneID" id="37054912"/>
<gene>
    <name evidence="1" type="ORF">BO83DRAFT_392636</name>
</gene>
<evidence type="ECO:0000313" key="1">
    <source>
        <dbReference type="EMBL" id="PWY64319.1"/>
    </source>
</evidence>
<protein>
    <submittedName>
        <fullName evidence="1">Uncharacterized protein</fullName>
    </submittedName>
</protein>
<organism evidence="1 2">
    <name type="scientific">Aspergillus eucalypticola (strain CBS 122712 / IBT 29274)</name>
    <dbReference type="NCBI Taxonomy" id="1448314"/>
    <lineage>
        <taxon>Eukaryota</taxon>
        <taxon>Fungi</taxon>
        <taxon>Dikarya</taxon>
        <taxon>Ascomycota</taxon>
        <taxon>Pezizomycotina</taxon>
        <taxon>Eurotiomycetes</taxon>
        <taxon>Eurotiomycetidae</taxon>
        <taxon>Eurotiales</taxon>
        <taxon>Aspergillaceae</taxon>
        <taxon>Aspergillus</taxon>
        <taxon>Aspergillus subgen. Circumdati</taxon>
    </lineage>
</organism>
<dbReference type="AlphaFoldDB" id="A0A317USI7"/>
<accession>A0A317USI7</accession>
<dbReference type="EMBL" id="MSFU01000031">
    <property type="protein sequence ID" value="PWY64319.1"/>
    <property type="molecule type" value="Genomic_DNA"/>
</dbReference>
<sequence>MCGLSNLLSSADVRGSYHTTGIVRILRHTATIPRHPSPPDRSALPVQRWRRQRLVERRQVDRLHGLRAVSSILTYVQVEVNLGSTDRLKPLNTQVYQCSNYCFPLAPTSTLSQPVEHLLASFHLSVYWFARGQTGRARSMAGSAYHLAITCVCTNVNLLNFLWCSWAPLQVIRASIPIPDAGPVADTTRPLVPDTTAKELQGFATRHLSEIMLTINIREPFYLPLETEGLEQDILLSIIDPPLPAAGPPHDHFPTQVPLAVLHDHDEFLPELHNQLTHL</sequence>
<dbReference type="Proteomes" id="UP000246171">
    <property type="component" value="Unassembled WGS sequence"/>
</dbReference>